<dbReference type="Proteomes" id="UP000800039">
    <property type="component" value="Unassembled WGS sequence"/>
</dbReference>
<sequence length="283" mass="30789">MRMQTRDSVVTKPPGLNIPPTRAQIWQLRAQRGLLGQCFPRRSDLHAAFLAHDYADRPLSAVLPGTASEDCFDSTMISRVEESNTLHPDSQIISTSSNLPTQDVSQTFARTAASPYDRYQSTSLDSRAGKSEVDSPACTPSIKKASASPEHDAVPHEQCDCDSCASPLFHNRHPVRSGSLWRLGDSPSPKLVVHVVSDSVEAQPIVKAGGVGNDIQSDGASSARKNIRHMFDSLKYTERVKPGLTSVVLELRRGIHSAGRRGSVVVAGMRSRARLLSSVGRRR</sequence>
<protein>
    <submittedName>
        <fullName evidence="2">Uncharacterized protein</fullName>
    </submittedName>
</protein>
<feature type="compositionally biased region" description="Polar residues" evidence="1">
    <location>
        <begin position="85"/>
        <end position="109"/>
    </location>
</feature>
<organism evidence="2 3">
    <name type="scientific">Cucurbitaria berberidis CBS 394.84</name>
    <dbReference type="NCBI Taxonomy" id="1168544"/>
    <lineage>
        <taxon>Eukaryota</taxon>
        <taxon>Fungi</taxon>
        <taxon>Dikarya</taxon>
        <taxon>Ascomycota</taxon>
        <taxon>Pezizomycotina</taxon>
        <taxon>Dothideomycetes</taxon>
        <taxon>Pleosporomycetidae</taxon>
        <taxon>Pleosporales</taxon>
        <taxon>Pleosporineae</taxon>
        <taxon>Cucurbitariaceae</taxon>
        <taxon>Cucurbitaria</taxon>
    </lineage>
</organism>
<feature type="region of interest" description="Disordered" evidence="1">
    <location>
        <begin position="83"/>
        <end position="145"/>
    </location>
</feature>
<keyword evidence="3" id="KW-1185">Reference proteome</keyword>
<reference evidence="2" key="1">
    <citation type="submission" date="2020-01" db="EMBL/GenBank/DDBJ databases">
        <authorList>
            <consortium name="DOE Joint Genome Institute"/>
            <person name="Haridas S."/>
            <person name="Albert R."/>
            <person name="Binder M."/>
            <person name="Bloem J."/>
            <person name="Labutti K."/>
            <person name="Salamov A."/>
            <person name="Andreopoulos B."/>
            <person name="Baker S.E."/>
            <person name="Barry K."/>
            <person name="Bills G."/>
            <person name="Bluhm B.H."/>
            <person name="Cannon C."/>
            <person name="Castanera R."/>
            <person name="Culley D.E."/>
            <person name="Daum C."/>
            <person name="Ezra D."/>
            <person name="Gonzalez J.B."/>
            <person name="Henrissat B."/>
            <person name="Kuo A."/>
            <person name="Liang C."/>
            <person name="Lipzen A."/>
            <person name="Lutzoni F."/>
            <person name="Magnuson J."/>
            <person name="Mondo S."/>
            <person name="Nolan M."/>
            <person name="Ohm R."/>
            <person name="Pangilinan J."/>
            <person name="Park H.-J."/>
            <person name="Ramirez L."/>
            <person name="Alfaro M."/>
            <person name="Sun H."/>
            <person name="Tritt A."/>
            <person name="Yoshinaga Y."/>
            <person name="Zwiers L.-H."/>
            <person name="Turgeon B.G."/>
            <person name="Goodwin S.B."/>
            <person name="Spatafora J.W."/>
            <person name="Crous P.W."/>
            <person name="Grigoriev I.V."/>
        </authorList>
    </citation>
    <scope>NUCLEOTIDE SEQUENCE</scope>
    <source>
        <strain evidence="2">CBS 394.84</strain>
    </source>
</reference>
<dbReference type="EMBL" id="ML976614">
    <property type="protein sequence ID" value="KAF1852014.1"/>
    <property type="molecule type" value="Genomic_DNA"/>
</dbReference>
<evidence type="ECO:0000313" key="2">
    <source>
        <dbReference type="EMBL" id="KAF1852014.1"/>
    </source>
</evidence>
<name>A0A9P4GUY7_9PLEO</name>
<comment type="caution">
    <text evidence="2">The sequence shown here is derived from an EMBL/GenBank/DDBJ whole genome shotgun (WGS) entry which is preliminary data.</text>
</comment>
<dbReference type="GeneID" id="63855692"/>
<evidence type="ECO:0000256" key="1">
    <source>
        <dbReference type="SAM" id="MobiDB-lite"/>
    </source>
</evidence>
<evidence type="ECO:0000313" key="3">
    <source>
        <dbReference type="Proteomes" id="UP000800039"/>
    </source>
</evidence>
<dbReference type="RefSeq" id="XP_040794577.1">
    <property type="nucleotide sequence ID" value="XM_040938436.1"/>
</dbReference>
<dbReference type="AlphaFoldDB" id="A0A9P4GUY7"/>
<accession>A0A9P4GUY7</accession>
<gene>
    <name evidence="2" type="ORF">K460DRAFT_45362</name>
</gene>
<proteinExistence type="predicted"/>